<dbReference type="Pfam" id="PF19305">
    <property type="entry name" value="MmgE_PrpD_C"/>
    <property type="match status" value="1"/>
</dbReference>
<dbReference type="RefSeq" id="WP_343897439.1">
    <property type="nucleotide sequence ID" value="NZ_BAAAFZ010000072.1"/>
</dbReference>
<comment type="caution">
    <text evidence="4">The sequence shown here is derived from an EMBL/GenBank/DDBJ whole genome shotgun (WGS) entry which is preliminary data.</text>
</comment>
<feature type="domain" description="MmgE/PrpD N-terminal" evidence="2">
    <location>
        <begin position="7"/>
        <end position="225"/>
    </location>
</feature>
<proteinExistence type="inferred from homology"/>
<evidence type="ECO:0000259" key="2">
    <source>
        <dbReference type="Pfam" id="PF03972"/>
    </source>
</evidence>
<keyword evidence="5" id="KW-1185">Reference proteome</keyword>
<dbReference type="EMBL" id="BAAAFZ010000072">
    <property type="protein sequence ID" value="GAA0600114.1"/>
    <property type="molecule type" value="Genomic_DNA"/>
</dbReference>
<reference evidence="5" key="1">
    <citation type="journal article" date="2019" name="Int. J. Syst. Evol. Microbiol.">
        <title>The Global Catalogue of Microorganisms (GCM) 10K type strain sequencing project: providing services to taxonomists for standard genome sequencing and annotation.</title>
        <authorList>
            <consortium name="The Broad Institute Genomics Platform"/>
            <consortium name="The Broad Institute Genome Sequencing Center for Infectious Disease"/>
            <person name="Wu L."/>
            <person name="Ma J."/>
        </authorList>
    </citation>
    <scope>NUCLEOTIDE SEQUENCE [LARGE SCALE GENOMIC DNA]</scope>
    <source>
        <strain evidence="5">JCM 9933</strain>
    </source>
</reference>
<feature type="domain" description="MmgE/PrpD C-terminal" evidence="3">
    <location>
        <begin position="263"/>
        <end position="416"/>
    </location>
</feature>
<sequence>MTTPTDALAAHIAGVSAATVPEAVRDRAGLVLADTLGVIVAGQGDPAVAATARRHATGGPCRLPGTAALRAAPPMAAFLNGFAGTALELDEGNYPAGGHPGVHAVAAALAEAEARQASGAALLDAVIAGYEAGARVGMATRLRPAAHPHGTWGTLGAAAAVARLRGHDAATVRRVLEVAASLGLATSATASLRGGSVRNAYAGAAAQNGMLACDLAEAGVTGEPGGIAAVFGGVVGEGFDEGAMVAGLGERWLIPEAFFKQASCCRETQGALEAIELLLAEAPVAPGDVAAVEVETFASAAALSERAPAAPIAGRFSIPFTVATRIVSGHAWTDAFSEKAVADPKTQGLAARVAVREAPELSARLPAERVCRLTLRLRDGAVRQREVVGTPGDPDRPLPEEALREKFRRCAEPALGLRWEGAWRAARRLDALADLSALF</sequence>
<evidence type="ECO:0000313" key="4">
    <source>
        <dbReference type="EMBL" id="GAA0600114.1"/>
    </source>
</evidence>
<dbReference type="InterPro" id="IPR045337">
    <property type="entry name" value="MmgE_PrpD_C"/>
</dbReference>
<organism evidence="4 5">
    <name type="scientific">Craurococcus roseus</name>
    <dbReference type="NCBI Taxonomy" id="77585"/>
    <lineage>
        <taxon>Bacteria</taxon>
        <taxon>Pseudomonadati</taxon>
        <taxon>Pseudomonadota</taxon>
        <taxon>Alphaproteobacteria</taxon>
        <taxon>Acetobacterales</taxon>
        <taxon>Acetobacteraceae</taxon>
        <taxon>Craurococcus</taxon>
    </lineage>
</organism>
<accession>A0ABP3R5N4</accession>
<evidence type="ECO:0000313" key="5">
    <source>
        <dbReference type="Proteomes" id="UP001501588"/>
    </source>
</evidence>
<dbReference type="PANTHER" id="PTHR16943">
    <property type="entry name" value="2-METHYLCITRATE DEHYDRATASE-RELATED"/>
    <property type="match status" value="1"/>
</dbReference>
<dbReference type="SUPFAM" id="SSF103378">
    <property type="entry name" value="2-methylcitrate dehydratase PrpD"/>
    <property type="match status" value="1"/>
</dbReference>
<dbReference type="InterPro" id="IPR042183">
    <property type="entry name" value="MmgE/PrpD_sf_1"/>
</dbReference>
<protein>
    <submittedName>
        <fullName evidence="4">MmgE/PrpD family protein</fullName>
    </submittedName>
</protein>
<dbReference type="Proteomes" id="UP001501588">
    <property type="component" value="Unassembled WGS sequence"/>
</dbReference>
<dbReference type="PANTHER" id="PTHR16943:SF8">
    <property type="entry name" value="2-METHYLCITRATE DEHYDRATASE"/>
    <property type="match status" value="1"/>
</dbReference>
<comment type="similarity">
    <text evidence="1">Belongs to the PrpD family.</text>
</comment>
<dbReference type="InterPro" id="IPR045336">
    <property type="entry name" value="MmgE_PrpD_N"/>
</dbReference>
<evidence type="ECO:0000259" key="3">
    <source>
        <dbReference type="Pfam" id="PF19305"/>
    </source>
</evidence>
<dbReference type="Gene3D" id="3.30.1330.120">
    <property type="entry name" value="2-methylcitrate dehydratase PrpD"/>
    <property type="match status" value="1"/>
</dbReference>
<dbReference type="Gene3D" id="1.10.4100.10">
    <property type="entry name" value="2-methylcitrate dehydratase PrpD"/>
    <property type="match status" value="1"/>
</dbReference>
<name>A0ABP3R5N4_9PROT</name>
<dbReference type="Pfam" id="PF03972">
    <property type="entry name" value="MmgE_PrpD_N"/>
    <property type="match status" value="1"/>
</dbReference>
<dbReference type="InterPro" id="IPR005656">
    <property type="entry name" value="MmgE_PrpD"/>
</dbReference>
<dbReference type="InterPro" id="IPR042188">
    <property type="entry name" value="MmgE/PrpD_sf_2"/>
</dbReference>
<dbReference type="InterPro" id="IPR036148">
    <property type="entry name" value="MmgE/PrpD_sf"/>
</dbReference>
<evidence type="ECO:0000256" key="1">
    <source>
        <dbReference type="ARBA" id="ARBA00006174"/>
    </source>
</evidence>
<gene>
    <name evidence="4" type="ORF">GCM10009416_42660</name>
</gene>